<dbReference type="OrthoDB" id="515401at2759"/>
<reference evidence="1 2" key="1">
    <citation type="journal article" date="2019" name="Nat. Ecol. Evol.">
        <title>Megaphylogeny resolves global patterns of mushroom evolution.</title>
        <authorList>
            <person name="Varga T."/>
            <person name="Krizsan K."/>
            <person name="Foldi C."/>
            <person name="Dima B."/>
            <person name="Sanchez-Garcia M."/>
            <person name="Sanchez-Ramirez S."/>
            <person name="Szollosi G.J."/>
            <person name="Szarkandi J.G."/>
            <person name="Papp V."/>
            <person name="Albert L."/>
            <person name="Andreopoulos W."/>
            <person name="Angelini C."/>
            <person name="Antonin V."/>
            <person name="Barry K.W."/>
            <person name="Bougher N.L."/>
            <person name="Buchanan P."/>
            <person name="Buyck B."/>
            <person name="Bense V."/>
            <person name="Catcheside P."/>
            <person name="Chovatia M."/>
            <person name="Cooper J."/>
            <person name="Damon W."/>
            <person name="Desjardin D."/>
            <person name="Finy P."/>
            <person name="Geml J."/>
            <person name="Haridas S."/>
            <person name="Hughes K."/>
            <person name="Justo A."/>
            <person name="Karasinski D."/>
            <person name="Kautmanova I."/>
            <person name="Kiss B."/>
            <person name="Kocsube S."/>
            <person name="Kotiranta H."/>
            <person name="LaButti K.M."/>
            <person name="Lechner B.E."/>
            <person name="Liimatainen K."/>
            <person name="Lipzen A."/>
            <person name="Lukacs Z."/>
            <person name="Mihaltcheva S."/>
            <person name="Morgado L.N."/>
            <person name="Niskanen T."/>
            <person name="Noordeloos M.E."/>
            <person name="Ohm R.A."/>
            <person name="Ortiz-Santana B."/>
            <person name="Ovrebo C."/>
            <person name="Racz N."/>
            <person name="Riley R."/>
            <person name="Savchenko A."/>
            <person name="Shiryaev A."/>
            <person name="Soop K."/>
            <person name="Spirin V."/>
            <person name="Szebenyi C."/>
            <person name="Tomsovsky M."/>
            <person name="Tulloss R.E."/>
            <person name="Uehling J."/>
            <person name="Grigoriev I.V."/>
            <person name="Vagvolgyi C."/>
            <person name="Papp T."/>
            <person name="Martin F.M."/>
            <person name="Miettinen O."/>
            <person name="Hibbett D.S."/>
            <person name="Nagy L.G."/>
        </authorList>
    </citation>
    <scope>NUCLEOTIDE SEQUENCE [LARGE SCALE GENOMIC DNA]</scope>
    <source>
        <strain evidence="1 2">CBS 962.96</strain>
    </source>
</reference>
<gene>
    <name evidence="1" type="ORF">K435DRAFT_879669</name>
</gene>
<accession>A0A4S8KLP6</accession>
<keyword evidence="2" id="KW-1185">Reference proteome</keyword>
<name>A0A4S8KLP6_DENBC</name>
<dbReference type="Proteomes" id="UP000297245">
    <property type="component" value="Unassembled WGS sequence"/>
</dbReference>
<evidence type="ECO:0000313" key="1">
    <source>
        <dbReference type="EMBL" id="THU76128.1"/>
    </source>
</evidence>
<organism evidence="1 2">
    <name type="scientific">Dendrothele bispora (strain CBS 962.96)</name>
    <dbReference type="NCBI Taxonomy" id="1314807"/>
    <lineage>
        <taxon>Eukaryota</taxon>
        <taxon>Fungi</taxon>
        <taxon>Dikarya</taxon>
        <taxon>Basidiomycota</taxon>
        <taxon>Agaricomycotina</taxon>
        <taxon>Agaricomycetes</taxon>
        <taxon>Agaricomycetidae</taxon>
        <taxon>Agaricales</taxon>
        <taxon>Agaricales incertae sedis</taxon>
        <taxon>Dendrothele</taxon>
    </lineage>
</organism>
<proteinExistence type="predicted"/>
<protein>
    <submittedName>
        <fullName evidence="1">Uncharacterized protein</fullName>
    </submittedName>
</protein>
<evidence type="ECO:0000313" key="2">
    <source>
        <dbReference type="Proteomes" id="UP000297245"/>
    </source>
</evidence>
<dbReference type="AlphaFoldDB" id="A0A4S8KLP6"/>
<sequence length="147" mass="16185">MSMAMFPPPLHLLLPRQLARIHPALPPQLTLTTTLPHLNLDGIPDLPPRFPSLFSNDFGPSTLLYPSPTLANRVNYGEASVPHNNDHDGFSIPRPTIELPLDKLLNTVDSPRPWSPFLYSSFTDGGYSSATSVTSHSQRSSLDFALK</sequence>
<dbReference type="EMBL" id="ML181156">
    <property type="protein sequence ID" value="THU76128.1"/>
    <property type="molecule type" value="Genomic_DNA"/>
</dbReference>